<protein>
    <submittedName>
        <fullName evidence="2">DUF4440 domain-containing protein</fullName>
    </submittedName>
</protein>
<dbReference type="AlphaFoldDB" id="A0A399SZF2"/>
<dbReference type="Gene3D" id="3.10.450.50">
    <property type="match status" value="1"/>
</dbReference>
<organism evidence="2 3">
    <name type="scientific">Maribellus luteus</name>
    <dbReference type="NCBI Taxonomy" id="2305463"/>
    <lineage>
        <taxon>Bacteria</taxon>
        <taxon>Pseudomonadati</taxon>
        <taxon>Bacteroidota</taxon>
        <taxon>Bacteroidia</taxon>
        <taxon>Marinilabiliales</taxon>
        <taxon>Prolixibacteraceae</taxon>
        <taxon>Maribellus</taxon>
    </lineage>
</organism>
<keyword evidence="3" id="KW-1185">Reference proteome</keyword>
<dbReference type="EMBL" id="QWGR01000008">
    <property type="protein sequence ID" value="RIJ47411.1"/>
    <property type="molecule type" value="Genomic_DNA"/>
</dbReference>
<evidence type="ECO:0000313" key="3">
    <source>
        <dbReference type="Proteomes" id="UP000265926"/>
    </source>
</evidence>
<dbReference type="Proteomes" id="UP000265926">
    <property type="component" value="Unassembled WGS sequence"/>
</dbReference>
<accession>A0A399SZF2</accession>
<evidence type="ECO:0000259" key="1">
    <source>
        <dbReference type="Pfam" id="PF14534"/>
    </source>
</evidence>
<evidence type="ECO:0000313" key="2">
    <source>
        <dbReference type="EMBL" id="RIJ47411.1"/>
    </source>
</evidence>
<dbReference type="InterPro" id="IPR032710">
    <property type="entry name" value="NTF2-like_dom_sf"/>
</dbReference>
<dbReference type="Pfam" id="PF14534">
    <property type="entry name" value="DUF4440"/>
    <property type="match status" value="1"/>
</dbReference>
<gene>
    <name evidence="2" type="ORF">D1614_14955</name>
</gene>
<reference evidence="2 3" key="1">
    <citation type="submission" date="2018-08" db="EMBL/GenBank/DDBJ databases">
        <title>Pallidiluteibacterium maritimus gen. nov., sp. nov., isolated from coastal sediment.</title>
        <authorList>
            <person name="Zhou L.Y."/>
        </authorList>
    </citation>
    <scope>NUCLEOTIDE SEQUENCE [LARGE SCALE GENOMIC DNA]</scope>
    <source>
        <strain evidence="2 3">XSD2</strain>
    </source>
</reference>
<proteinExistence type="predicted"/>
<dbReference type="RefSeq" id="WP_119438771.1">
    <property type="nucleotide sequence ID" value="NZ_QWGR01000008.1"/>
</dbReference>
<dbReference type="SUPFAM" id="SSF54427">
    <property type="entry name" value="NTF2-like"/>
    <property type="match status" value="1"/>
</dbReference>
<sequence length="130" mass="15283">MDKRTTTETIIALETAALDAWHQGNPSPYLALYSKDFTYFDPAHEKRLDGWDTIREFYERMRGKVKMDKFEIIDPVVQASDTMAVLTYNLRSYSGETLWKENCTEVYRLEENKEWKIIHSHWSVTQAAVV</sequence>
<comment type="caution">
    <text evidence="2">The sequence shown here is derived from an EMBL/GenBank/DDBJ whole genome shotgun (WGS) entry which is preliminary data.</text>
</comment>
<name>A0A399SZF2_9BACT</name>
<feature type="domain" description="DUF4440" evidence="1">
    <location>
        <begin position="10"/>
        <end position="117"/>
    </location>
</feature>
<dbReference type="InterPro" id="IPR027843">
    <property type="entry name" value="DUF4440"/>
</dbReference>
<dbReference type="OrthoDB" id="9812295at2"/>